<gene>
    <name evidence="2" type="ORF">TOLI1172_LOCUS5822</name>
</gene>
<evidence type="ECO:0000313" key="2">
    <source>
        <dbReference type="EMBL" id="CAD8821427.1"/>
    </source>
</evidence>
<organism evidence="2">
    <name type="scientific">Timspurckia oligopyrenoides</name>
    <dbReference type="NCBI Taxonomy" id="708627"/>
    <lineage>
        <taxon>Eukaryota</taxon>
        <taxon>Rhodophyta</taxon>
        <taxon>Bangiophyceae</taxon>
        <taxon>Porphyridiales</taxon>
        <taxon>Porphyridiaceae</taxon>
        <taxon>Timspurckia</taxon>
    </lineage>
</organism>
<accession>A0A7S0ZGX3</accession>
<sequence length="136" mass="16169">MIKVMGEKREDTVEEFSNEIKRSTKEGLKVFSSIEQLERHAVEHWAQRQQMDETPMRESLHQKTLERWVHNFVRHKVVNNYYRLLRARKGRIGTNEAYEAMKKEVRDEVTRFYKQKNAQNSSTNGINTTPTLTLDS</sequence>
<dbReference type="EMBL" id="HBFP01008131">
    <property type="protein sequence ID" value="CAD8821427.1"/>
    <property type="molecule type" value="Transcribed_RNA"/>
</dbReference>
<feature type="compositionally biased region" description="Polar residues" evidence="1">
    <location>
        <begin position="116"/>
        <end position="136"/>
    </location>
</feature>
<protein>
    <submittedName>
        <fullName evidence="2">Uncharacterized protein</fullName>
    </submittedName>
</protein>
<reference evidence="2" key="1">
    <citation type="submission" date="2021-01" db="EMBL/GenBank/DDBJ databases">
        <authorList>
            <person name="Corre E."/>
            <person name="Pelletier E."/>
            <person name="Niang G."/>
            <person name="Scheremetjew M."/>
            <person name="Finn R."/>
            <person name="Kale V."/>
            <person name="Holt S."/>
            <person name="Cochrane G."/>
            <person name="Meng A."/>
            <person name="Brown T."/>
            <person name="Cohen L."/>
        </authorList>
    </citation>
    <scope>NUCLEOTIDE SEQUENCE</scope>
    <source>
        <strain evidence="2">CCMP3278</strain>
    </source>
</reference>
<name>A0A7S0ZGX3_9RHOD</name>
<evidence type="ECO:0000256" key="1">
    <source>
        <dbReference type="SAM" id="MobiDB-lite"/>
    </source>
</evidence>
<dbReference type="AlphaFoldDB" id="A0A7S0ZGX3"/>
<proteinExistence type="predicted"/>
<feature type="region of interest" description="Disordered" evidence="1">
    <location>
        <begin position="115"/>
        <end position="136"/>
    </location>
</feature>